<dbReference type="Gene3D" id="3.40.30.10">
    <property type="entry name" value="Glutaredoxin"/>
    <property type="match status" value="1"/>
</dbReference>
<keyword evidence="2" id="KW-0186">Copper</keyword>
<keyword evidence="3" id="KW-1015">Disulfide bond</keyword>
<dbReference type="InterPro" id="IPR003782">
    <property type="entry name" value="SCO1/SenC"/>
</dbReference>
<reference evidence="5 6" key="1">
    <citation type="submission" date="2014-12" db="EMBL/GenBank/DDBJ databases">
        <title>Genome sequencing of Photobacterium gaetbulicola AD005a.</title>
        <authorList>
            <person name="Adrian T.G.S."/>
            <person name="Chan K.G."/>
        </authorList>
    </citation>
    <scope>NUCLEOTIDE SEQUENCE [LARGE SCALE GENOMIC DNA]</scope>
    <source>
        <strain evidence="5 6">AD005a</strain>
    </source>
</reference>
<feature type="binding site" evidence="2">
    <location>
        <position position="58"/>
    </location>
    <ligand>
        <name>Cu cation</name>
        <dbReference type="ChEBI" id="CHEBI:23378"/>
    </ligand>
</feature>
<dbReference type="Proteomes" id="UP000031278">
    <property type="component" value="Unassembled WGS sequence"/>
</dbReference>
<comment type="similarity">
    <text evidence="1">Belongs to the SCO1/2 family.</text>
</comment>
<feature type="chain" id="PRO_5002128311" description="Photosynthetic protein synthase I" evidence="4">
    <location>
        <begin position="25"/>
        <end position="189"/>
    </location>
</feature>
<dbReference type="SUPFAM" id="SSF52833">
    <property type="entry name" value="Thioredoxin-like"/>
    <property type="match status" value="1"/>
</dbReference>
<evidence type="ECO:0000256" key="3">
    <source>
        <dbReference type="PIRSR" id="PIRSR603782-2"/>
    </source>
</evidence>
<evidence type="ECO:0000313" key="6">
    <source>
        <dbReference type="Proteomes" id="UP000031278"/>
    </source>
</evidence>
<comment type="caution">
    <text evidence="5">The sequence shown here is derived from an EMBL/GenBank/DDBJ whole genome shotgun (WGS) entry which is preliminary data.</text>
</comment>
<dbReference type="CDD" id="cd02968">
    <property type="entry name" value="SCO"/>
    <property type="match status" value="1"/>
</dbReference>
<feature type="signal peptide" evidence="4">
    <location>
        <begin position="1"/>
        <end position="24"/>
    </location>
</feature>
<dbReference type="EMBL" id="JWLZ01000014">
    <property type="protein sequence ID" value="KHT65321.1"/>
    <property type="molecule type" value="Genomic_DNA"/>
</dbReference>
<evidence type="ECO:0000256" key="1">
    <source>
        <dbReference type="ARBA" id="ARBA00010996"/>
    </source>
</evidence>
<feature type="disulfide bond" description="Redox-active" evidence="3">
    <location>
        <begin position="58"/>
        <end position="62"/>
    </location>
</feature>
<dbReference type="AlphaFoldDB" id="A0A0B9H336"/>
<evidence type="ECO:0000256" key="4">
    <source>
        <dbReference type="SAM" id="SignalP"/>
    </source>
</evidence>
<gene>
    <name evidence="5" type="ORF">RJ45_01650</name>
</gene>
<evidence type="ECO:0008006" key="7">
    <source>
        <dbReference type="Google" id="ProtNLM"/>
    </source>
</evidence>
<dbReference type="GO" id="GO:0046872">
    <property type="term" value="F:metal ion binding"/>
    <property type="evidence" value="ECO:0007669"/>
    <property type="project" value="UniProtKB-KW"/>
</dbReference>
<organism evidence="5 6">
    <name type="scientific">Photobacterium gaetbulicola</name>
    <dbReference type="NCBI Taxonomy" id="1295392"/>
    <lineage>
        <taxon>Bacteria</taxon>
        <taxon>Pseudomonadati</taxon>
        <taxon>Pseudomonadota</taxon>
        <taxon>Gammaproteobacteria</taxon>
        <taxon>Vibrionales</taxon>
        <taxon>Vibrionaceae</taxon>
        <taxon>Photobacterium</taxon>
    </lineage>
</organism>
<dbReference type="PANTHER" id="PTHR12151">
    <property type="entry name" value="ELECTRON TRANSPORT PROTIN SCO1/SENC FAMILY MEMBER"/>
    <property type="match status" value="1"/>
</dbReference>
<proteinExistence type="inferred from homology"/>
<evidence type="ECO:0000313" key="5">
    <source>
        <dbReference type="EMBL" id="KHT65321.1"/>
    </source>
</evidence>
<dbReference type="RefSeq" id="WP_039457062.1">
    <property type="nucleotide sequence ID" value="NZ_JWLZ01000014.1"/>
</dbReference>
<dbReference type="Pfam" id="PF02630">
    <property type="entry name" value="SCO1-SenC"/>
    <property type="match status" value="1"/>
</dbReference>
<dbReference type="InterPro" id="IPR036249">
    <property type="entry name" value="Thioredoxin-like_sf"/>
</dbReference>
<feature type="binding site" evidence="2">
    <location>
        <position position="153"/>
    </location>
    <ligand>
        <name>Cu cation</name>
        <dbReference type="ChEBI" id="CHEBI:23378"/>
    </ligand>
</feature>
<accession>A0A0B9H336</accession>
<evidence type="ECO:0000256" key="2">
    <source>
        <dbReference type="PIRSR" id="PIRSR603782-1"/>
    </source>
</evidence>
<keyword evidence="2" id="KW-0479">Metal-binding</keyword>
<feature type="binding site" evidence="2">
    <location>
        <position position="62"/>
    </location>
    <ligand>
        <name>Cu cation</name>
        <dbReference type="ChEBI" id="CHEBI:23378"/>
    </ligand>
</feature>
<protein>
    <recommendedName>
        <fullName evidence="7">Photosynthetic protein synthase I</fullName>
    </recommendedName>
</protein>
<dbReference type="PANTHER" id="PTHR12151:SF25">
    <property type="entry name" value="LINALOOL DEHYDRATASE_ISOMERASE DOMAIN-CONTAINING PROTEIN"/>
    <property type="match status" value="1"/>
</dbReference>
<name>A0A0B9H336_9GAMM</name>
<keyword evidence="4" id="KW-0732">Signal</keyword>
<sequence length="189" mass="21098">MRLLVSYFVLTLLTLGMLPPVAVAKPLTFELQEHDLGTVTEKNWPDKYLLIGVGYTSCPDICPTTVIDLATAVNTLGDKKNAVVPIFISVDPKRDTVENMDLYVKYFDPKMIGLVGSFEQTRAAARSLKATFGYSLEGKPIYPPLPNHYEVFHSAYIYFYGPDRELIDVYGYGVGGVKIGQSLKRHLDE</sequence>